<dbReference type="EMBL" id="JBJJXI010000032">
    <property type="protein sequence ID" value="KAL3402872.1"/>
    <property type="molecule type" value="Genomic_DNA"/>
</dbReference>
<evidence type="ECO:0000313" key="2">
    <source>
        <dbReference type="Proteomes" id="UP001627154"/>
    </source>
</evidence>
<dbReference type="AlphaFoldDB" id="A0ABD2XC89"/>
<keyword evidence="2" id="KW-1185">Reference proteome</keyword>
<sequence length="174" mass="20688">MEPELDELELEELDELLVFELNHISYFRCKLNADVTIKLQRYIIDNRIENEDLEDEAVVRAMLLASMNRVTITPELLNNFKGAVLSFGRGMDTWKKAELYHLNLAILLVACVEYVLYPDRDDEEYKELYRLDEPKGPHEKEYIKRSSIKMIDDRRDLEQFGFLHCAERHSNYRN</sequence>
<reference evidence="1 2" key="1">
    <citation type="journal article" date="2024" name="bioRxiv">
        <title>A reference genome for Trichogramma kaykai: A tiny desert-dwelling parasitoid wasp with competing sex-ratio distorters.</title>
        <authorList>
            <person name="Culotta J."/>
            <person name="Lindsey A.R."/>
        </authorList>
    </citation>
    <scope>NUCLEOTIDE SEQUENCE [LARGE SCALE GENOMIC DNA]</scope>
    <source>
        <strain evidence="1 2">KSX58</strain>
    </source>
</reference>
<gene>
    <name evidence="1" type="ORF">TKK_004040</name>
</gene>
<organism evidence="1 2">
    <name type="scientific">Trichogramma kaykai</name>
    <dbReference type="NCBI Taxonomy" id="54128"/>
    <lineage>
        <taxon>Eukaryota</taxon>
        <taxon>Metazoa</taxon>
        <taxon>Ecdysozoa</taxon>
        <taxon>Arthropoda</taxon>
        <taxon>Hexapoda</taxon>
        <taxon>Insecta</taxon>
        <taxon>Pterygota</taxon>
        <taxon>Neoptera</taxon>
        <taxon>Endopterygota</taxon>
        <taxon>Hymenoptera</taxon>
        <taxon>Apocrita</taxon>
        <taxon>Proctotrupomorpha</taxon>
        <taxon>Chalcidoidea</taxon>
        <taxon>Trichogrammatidae</taxon>
        <taxon>Trichogramma</taxon>
    </lineage>
</organism>
<accession>A0ABD2XC89</accession>
<comment type="caution">
    <text evidence="1">The sequence shown here is derived from an EMBL/GenBank/DDBJ whole genome shotgun (WGS) entry which is preliminary data.</text>
</comment>
<proteinExistence type="predicted"/>
<name>A0ABD2XC89_9HYME</name>
<protein>
    <submittedName>
        <fullName evidence="1">Uncharacterized protein</fullName>
    </submittedName>
</protein>
<dbReference type="Proteomes" id="UP001627154">
    <property type="component" value="Unassembled WGS sequence"/>
</dbReference>
<evidence type="ECO:0000313" key="1">
    <source>
        <dbReference type="EMBL" id="KAL3402872.1"/>
    </source>
</evidence>